<dbReference type="InterPro" id="IPR036188">
    <property type="entry name" value="FAD/NAD-bd_sf"/>
</dbReference>
<dbReference type="Pfam" id="PF07992">
    <property type="entry name" value="Pyr_redox_2"/>
    <property type="match status" value="1"/>
</dbReference>
<evidence type="ECO:0000256" key="11">
    <source>
        <dbReference type="ARBA" id="ARBA00052986"/>
    </source>
</evidence>
<keyword evidence="4" id="KW-0874">Quinone</keyword>
<dbReference type="GO" id="GO:0005739">
    <property type="term" value="C:mitochondrion"/>
    <property type="evidence" value="ECO:0007669"/>
    <property type="project" value="UniProtKB-SubCell"/>
</dbReference>
<evidence type="ECO:0000256" key="1">
    <source>
        <dbReference type="ARBA" id="ARBA00001974"/>
    </source>
</evidence>
<dbReference type="GO" id="GO:0106436">
    <property type="term" value="F:glutathione-dependent sulfide quinone oxidoreductase activity"/>
    <property type="evidence" value="ECO:0007669"/>
    <property type="project" value="UniProtKB-EC"/>
</dbReference>
<evidence type="ECO:0000256" key="10">
    <source>
        <dbReference type="ARBA" id="ARBA00052810"/>
    </source>
</evidence>
<keyword evidence="5" id="KW-0274">FAD</keyword>
<dbReference type="GO" id="GO:0070224">
    <property type="term" value="F:sulfide:quinone oxidoreductase activity"/>
    <property type="evidence" value="ECO:0007669"/>
    <property type="project" value="TreeGrafter"/>
</dbReference>
<dbReference type="EC" id="1.8.5.8" evidence="14"/>
<comment type="catalytic activity">
    <reaction evidence="11">
        <text>a quinone + hydrogen sulfide + glutathione + H(+) = S-sulfanylglutathione + a quinol</text>
        <dbReference type="Rhea" id="RHEA:55156"/>
        <dbReference type="ChEBI" id="CHEBI:15378"/>
        <dbReference type="ChEBI" id="CHEBI:24646"/>
        <dbReference type="ChEBI" id="CHEBI:29919"/>
        <dbReference type="ChEBI" id="CHEBI:57925"/>
        <dbReference type="ChEBI" id="CHEBI:58905"/>
        <dbReference type="ChEBI" id="CHEBI:132124"/>
        <dbReference type="EC" id="1.8.5.8"/>
    </reaction>
    <physiologicalReaction direction="left-to-right" evidence="11">
        <dbReference type="Rhea" id="RHEA:55157"/>
    </physiologicalReaction>
</comment>
<evidence type="ECO:0000256" key="14">
    <source>
        <dbReference type="ARBA" id="ARBA00066447"/>
    </source>
</evidence>
<keyword evidence="19" id="KW-1185">Reference proteome</keyword>
<dbReference type="PANTHER" id="PTHR10632:SF2">
    <property type="entry name" value="SULFIDE:QUINONE OXIDOREDUCTASE, MITOCHONDRIAL"/>
    <property type="match status" value="1"/>
</dbReference>
<sequence length="433" mass="48634">MSGFIRPLIKRKSTSLRSDLNTCKNIFKCKLLVVGGGTGGCSVAWRLSKKLNDKDIIVLEPNTQHYYQPLFPLVAAGIKNFPQSHKPLRTLLPRNVIWLRDHAKSFDPCSNVVHTTSGLQIKYDLMVLAIGLKNDYDQILGLKNALNDPLAPVSTVYAPEYCQKCWCCIQEFKGGHAIFTFPKQAGKCSGAAQKIMYLAHDFWKQNSNNSTNITYNTAGTSLFGVSKYAAALSKIANNKNIIVNFQLDLIEVSKNGAVFLDCNGKTITLPYKFLHVTPAMSPPSCLSKCQRLADENGYLDVDCETLQHKRYPNVYGLGDCTNTPNSKTAAAVAKQSRVLELNLWDTMYGKKPSAKYDGYGACTILTSYKTGILAEFLYDKKPHETFPFDQSKERRLIYNLNKEIFPYVYWNKLIKGKWNGPSTIRKFLNPFGR</sequence>
<dbReference type="SUPFAM" id="SSF51905">
    <property type="entry name" value="FAD/NAD(P)-binding domain"/>
    <property type="match status" value="2"/>
</dbReference>
<evidence type="ECO:0000259" key="17">
    <source>
        <dbReference type="Pfam" id="PF07992"/>
    </source>
</evidence>
<evidence type="ECO:0000256" key="4">
    <source>
        <dbReference type="ARBA" id="ARBA00022719"/>
    </source>
</evidence>
<protein>
    <recommendedName>
        <fullName evidence="15">Sulfide:quinone oxidoreductase, mitochondrial</fullName>
        <ecNumber evidence="14">1.8.5.8</ecNumber>
    </recommendedName>
    <alternativeName>
        <fullName evidence="16">Sulfide quinone oxidoreductase</fullName>
    </alternativeName>
</protein>
<name>A0AAU9V2A8_EUPED</name>
<accession>A0AAU9V2A8</accession>
<reference evidence="18" key="1">
    <citation type="submission" date="2022-03" db="EMBL/GenBank/DDBJ databases">
        <authorList>
            <person name="Tunstrom K."/>
        </authorList>
    </citation>
    <scope>NUCLEOTIDE SEQUENCE</scope>
</reference>
<dbReference type="EMBL" id="CAKOGL010000029">
    <property type="protein sequence ID" value="CAH2106091.1"/>
    <property type="molecule type" value="Genomic_DNA"/>
</dbReference>
<dbReference type="InterPro" id="IPR023753">
    <property type="entry name" value="FAD/NAD-binding_dom"/>
</dbReference>
<evidence type="ECO:0000256" key="16">
    <source>
        <dbReference type="ARBA" id="ARBA00082958"/>
    </source>
</evidence>
<evidence type="ECO:0000313" key="18">
    <source>
        <dbReference type="EMBL" id="CAH2106091.1"/>
    </source>
</evidence>
<dbReference type="GO" id="GO:0048038">
    <property type="term" value="F:quinone binding"/>
    <property type="evidence" value="ECO:0007669"/>
    <property type="project" value="UniProtKB-KW"/>
</dbReference>
<keyword evidence="6" id="KW-0809">Transit peptide</keyword>
<dbReference type="Gene3D" id="3.50.50.60">
    <property type="entry name" value="FAD/NAD(P)-binding domain"/>
    <property type="match status" value="2"/>
</dbReference>
<feature type="domain" description="FAD/NAD(P)-binding" evidence="17">
    <location>
        <begin position="30"/>
        <end position="141"/>
    </location>
</feature>
<evidence type="ECO:0000256" key="9">
    <source>
        <dbReference type="ARBA" id="ARBA00051038"/>
    </source>
</evidence>
<evidence type="ECO:0000256" key="12">
    <source>
        <dbReference type="ARBA" id="ARBA00059167"/>
    </source>
</evidence>
<comment type="similarity">
    <text evidence="13">Belongs to the SQRD family.</text>
</comment>
<gene>
    <name evidence="18" type="ORF">EEDITHA_LOCUS20272</name>
</gene>
<keyword evidence="8" id="KW-0496">Mitochondrion</keyword>
<dbReference type="FunFam" id="3.50.50.60:FF:000034">
    <property type="entry name" value="sulfide:quinone oxidoreductase, mitochondrial"/>
    <property type="match status" value="1"/>
</dbReference>
<evidence type="ECO:0000256" key="8">
    <source>
        <dbReference type="ARBA" id="ARBA00023128"/>
    </source>
</evidence>
<evidence type="ECO:0000256" key="6">
    <source>
        <dbReference type="ARBA" id="ARBA00022946"/>
    </source>
</evidence>
<comment type="caution">
    <text evidence="18">The sequence shown here is derived from an EMBL/GenBank/DDBJ whole genome shotgun (WGS) entry which is preliminary data.</text>
</comment>
<comment type="catalytic activity">
    <reaction evidence="9">
        <text>ubiquinone-10 + hydrogen sulfide + sulfite + 2 H(+) = ubiquinol-10 + thiosulfate</text>
        <dbReference type="Rhea" id="RHEA:38359"/>
        <dbReference type="ChEBI" id="CHEBI:15378"/>
        <dbReference type="ChEBI" id="CHEBI:17359"/>
        <dbReference type="ChEBI" id="CHEBI:29919"/>
        <dbReference type="ChEBI" id="CHEBI:33542"/>
        <dbReference type="ChEBI" id="CHEBI:46245"/>
        <dbReference type="ChEBI" id="CHEBI:64183"/>
    </reaction>
    <physiologicalReaction direction="left-to-right" evidence="9">
        <dbReference type="Rhea" id="RHEA:38360"/>
    </physiologicalReaction>
</comment>
<evidence type="ECO:0000313" key="19">
    <source>
        <dbReference type="Proteomes" id="UP001153954"/>
    </source>
</evidence>
<evidence type="ECO:0000256" key="15">
    <source>
        <dbReference type="ARBA" id="ARBA00070160"/>
    </source>
</evidence>
<comment type="cofactor">
    <cofactor evidence="1">
        <name>FAD</name>
        <dbReference type="ChEBI" id="CHEBI:57692"/>
    </cofactor>
</comment>
<comment type="function">
    <text evidence="12">Catalyzes the oxidation of hydrogen sulfide with the help of a quinone, such as ubiquinone-10, giving rise to thiosulfate and ultimately to sulfane (molecular sulfur) atoms. Requires an additional electron acceptor; can use sulfite, sulfide or cyanide (in vitro). It is believed the in vivo electron acceptor is glutathione.</text>
</comment>
<evidence type="ECO:0000256" key="13">
    <source>
        <dbReference type="ARBA" id="ARBA00060891"/>
    </source>
</evidence>
<comment type="subcellular location">
    <subcellularLocation>
        <location evidence="2">Mitochondrion</location>
    </subcellularLocation>
</comment>
<dbReference type="AlphaFoldDB" id="A0AAU9V2A8"/>
<dbReference type="GO" id="GO:0070221">
    <property type="term" value="P:sulfide oxidation, using sulfide:quinone oxidoreductase"/>
    <property type="evidence" value="ECO:0007669"/>
    <property type="project" value="TreeGrafter"/>
</dbReference>
<evidence type="ECO:0000256" key="2">
    <source>
        <dbReference type="ARBA" id="ARBA00004173"/>
    </source>
</evidence>
<evidence type="ECO:0000256" key="7">
    <source>
        <dbReference type="ARBA" id="ARBA00023002"/>
    </source>
</evidence>
<dbReference type="GO" id="GO:0071949">
    <property type="term" value="F:FAD binding"/>
    <property type="evidence" value="ECO:0007669"/>
    <property type="project" value="TreeGrafter"/>
</dbReference>
<keyword evidence="7" id="KW-0560">Oxidoreductase</keyword>
<organism evidence="18 19">
    <name type="scientific">Euphydryas editha</name>
    <name type="common">Edith's checkerspot</name>
    <dbReference type="NCBI Taxonomy" id="104508"/>
    <lineage>
        <taxon>Eukaryota</taxon>
        <taxon>Metazoa</taxon>
        <taxon>Ecdysozoa</taxon>
        <taxon>Arthropoda</taxon>
        <taxon>Hexapoda</taxon>
        <taxon>Insecta</taxon>
        <taxon>Pterygota</taxon>
        <taxon>Neoptera</taxon>
        <taxon>Endopterygota</taxon>
        <taxon>Lepidoptera</taxon>
        <taxon>Glossata</taxon>
        <taxon>Ditrysia</taxon>
        <taxon>Papilionoidea</taxon>
        <taxon>Nymphalidae</taxon>
        <taxon>Nymphalinae</taxon>
        <taxon>Euphydryas</taxon>
    </lineage>
</organism>
<proteinExistence type="inferred from homology"/>
<comment type="catalytic activity">
    <reaction evidence="10">
        <text>ubiquinone-10 + hydrogen sulfide + glutathione + H(+) = S-sulfanylglutathione + ubiquinol-10</text>
        <dbReference type="Rhea" id="RHEA:62608"/>
        <dbReference type="ChEBI" id="CHEBI:15378"/>
        <dbReference type="ChEBI" id="CHEBI:29919"/>
        <dbReference type="ChEBI" id="CHEBI:46245"/>
        <dbReference type="ChEBI" id="CHEBI:57925"/>
        <dbReference type="ChEBI" id="CHEBI:58905"/>
        <dbReference type="ChEBI" id="CHEBI:64183"/>
    </reaction>
    <physiologicalReaction direction="left-to-right" evidence="10">
        <dbReference type="Rhea" id="RHEA:62609"/>
    </physiologicalReaction>
</comment>
<evidence type="ECO:0000256" key="3">
    <source>
        <dbReference type="ARBA" id="ARBA00022630"/>
    </source>
</evidence>
<dbReference type="InterPro" id="IPR015904">
    <property type="entry name" value="Sulphide_quinone_reductase"/>
</dbReference>
<keyword evidence="3" id="KW-0285">Flavoprotein</keyword>
<dbReference type="Proteomes" id="UP001153954">
    <property type="component" value="Unassembled WGS sequence"/>
</dbReference>
<dbReference type="PANTHER" id="PTHR10632">
    <property type="entry name" value="SULFIDE:QUINONE OXIDOREDUCTASE"/>
    <property type="match status" value="1"/>
</dbReference>
<evidence type="ECO:0000256" key="5">
    <source>
        <dbReference type="ARBA" id="ARBA00022827"/>
    </source>
</evidence>